<evidence type="ECO:0000256" key="1">
    <source>
        <dbReference type="ARBA" id="ARBA00022722"/>
    </source>
</evidence>
<reference evidence="4" key="2">
    <citation type="submission" date="2015-06" db="UniProtKB">
        <authorList>
            <consortium name="EnsemblMetazoa"/>
        </authorList>
    </citation>
    <scope>IDENTIFICATION</scope>
</reference>
<dbReference type="PANTHER" id="PTHR23240:SF8">
    <property type="entry name" value="PROTEIN ARTEMIS"/>
    <property type="match status" value="1"/>
</dbReference>
<evidence type="ECO:0000256" key="3">
    <source>
        <dbReference type="ARBA" id="ARBA00022839"/>
    </source>
</evidence>
<dbReference type="PANTHER" id="PTHR23240">
    <property type="entry name" value="DNA CROSS-LINK REPAIR PROTEIN PSO2/SNM1-RELATED"/>
    <property type="match status" value="1"/>
</dbReference>
<dbReference type="GO" id="GO:0003684">
    <property type="term" value="F:damaged DNA binding"/>
    <property type="evidence" value="ECO:0007669"/>
    <property type="project" value="TreeGrafter"/>
</dbReference>
<keyword evidence="2" id="KW-0378">Hydrolase</keyword>
<dbReference type="EnsemblMetazoa" id="MESCA005916-RA">
    <property type="protein sequence ID" value="MESCA005916-PA"/>
    <property type="gene ID" value="MESCA005916"/>
</dbReference>
<keyword evidence="3" id="KW-0269">Exonuclease</keyword>
<organism evidence="4 5">
    <name type="scientific">Megaselia scalaris</name>
    <name type="common">Humpbacked fly</name>
    <name type="synonym">Phora scalaris</name>
    <dbReference type="NCBI Taxonomy" id="36166"/>
    <lineage>
        <taxon>Eukaryota</taxon>
        <taxon>Metazoa</taxon>
        <taxon>Ecdysozoa</taxon>
        <taxon>Arthropoda</taxon>
        <taxon>Hexapoda</taxon>
        <taxon>Insecta</taxon>
        <taxon>Pterygota</taxon>
        <taxon>Neoptera</taxon>
        <taxon>Endopterygota</taxon>
        <taxon>Diptera</taxon>
        <taxon>Brachycera</taxon>
        <taxon>Muscomorpha</taxon>
        <taxon>Platypezoidea</taxon>
        <taxon>Phoridae</taxon>
        <taxon>Megaseliini</taxon>
        <taxon>Megaselia</taxon>
    </lineage>
</organism>
<evidence type="ECO:0000313" key="4">
    <source>
        <dbReference type="EnsemblMetazoa" id="MESCA005916-PA"/>
    </source>
</evidence>
<dbReference type="InterPro" id="IPR036866">
    <property type="entry name" value="RibonucZ/Hydroxyglut_hydro"/>
</dbReference>
<dbReference type="GO" id="GO:0035312">
    <property type="term" value="F:5'-3' DNA exonuclease activity"/>
    <property type="evidence" value="ECO:0007669"/>
    <property type="project" value="TreeGrafter"/>
</dbReference>
<evidence type="ECO:0008006" key="6">
    <source>
        <dbReference type="Google" id="ProtNLM"/>
    </source>
</evidence>
<dbReference type="EMBL" id="CAQQ02184783">
    <property type="status" value="NOT_ANNOTATED_CDS"/>
    <property type="molecule type" value="Genomic_DNA"/>
</dbReference>
<reference evidence="5" key="1">
    <citation type="submission" date="2013-02" db="EMBL/GenBank/DDBJ databases">
        <authorList>
            <person name="Hughes D."/>
        </authorList>
    </citation>
    <scope>NUCLEOTIDE SEQUENCE</scope>
    <source>
        <strain>Durham</strain>
        <strain evidence="5">NC isolate 2 -- Noor lab</strain>
    </source>
</reference>
<dbReference type="SUPFAM" id="SSF56281">
    <property type="entry name" value="Metallo-hydrolase/oxidoreductase"/>
    <property type="match status" value="1"/>
</dbReference>
<dbReference type="Gene3D" id="3.40.50.12650">
    <property type="match status" value="1"/>
</dbReference>
<dbReference type="Gene3D" id="3.60.15.10">
    <property type="entry name" value="Ribonuclease Z/Hydroxyacylglutathione hydrolase-like"/>
    <property type="match status" value="1"/>
</dbReference>
<dbReference type="EMBL" id="CAQQ02184782">
    <property type="status" value="NOT_ANNOTATED_CDS"/>
    <property type="molecule type" value="Genomic_DNA"/>
</dbReference>
<sequence>DHQLFILNCQGSPYELAYEYEGLEYGICVTSFPAQHCPGSVMFLLQSNQKNILYTGDFRISLSRFEKYSRLKEIKLHEIYLDSTFLTEEYTYFPTQVEKTHPSKTVSDSLANEYIFLNQFLLKYSSELLSSSDNKCAWSSSSQSNMTSVISESRIGLSYSKIILSTVPYSSLWIDSCL</sequence>
<keyword evidence="1" id="KW-0540">Nuclease</keyword>
<dbReference type="AlphaFoldDB" id="T1GQK7"/>
<protein>
    <recommendedName>
        <fullName evidence="6">Metallo-beta-lactamase domain-containing protein</fullName>
    </recommendedName>
</protein>
<proteinExistence type="predicted"/>
<evidence type="ECO:0000256" key="2">
    <source>
        <dbReference type="ARBA" id="ARBA00022801"/>
    </source>
</evidence>
<accession>T1GQK7</accession>
<dbReference type="EMBL" id="CAQQ02184781">
    <property type="status" value="NOT_ANNOTATED_CDS"/>
    <property type="molecule type" value="Genomic_DNA"/>
</dbReference>
<dbReference type="GO" id="GO:0006303">
    <property type="term" value="P:double-strand break repair via nonhomologous end joining"/>
    <property type="evidence" value="ECO:0007669"/>
    <property type="project" value="TreeGrafter"/>
</dbReference>
<keyword evidence="5" id="KW-1185">Reference proteome</keyword>
<name>T1GQK7_MEGSC</name>
<dbReference type="GO" id="GO:0000723">
    <property type="term" value="P:telomere maintenance"/>
    <property type="evidence" value="ECO:0007669"/>
    <property type="project" value="TreeGrafter"/>
</dbReference>
<dbReference type="STRING" id="36166.T1GQK7"/>
<dbReference type="HOGENOM" id="CLU_1514291_0_0_1"/>
<dbReference type="Proteomes" id="UP000015102">
    <property type="component" value="Unassembled WGS sequence"/>
</dbReference>
<dbReference type="GO" id="GO:0036297">
    <property type="term" value="P:interstrand cross-link repair"/>
    <property type="evidence" value="ECO:0007669"/>
    <property type="project" value="TreeGrafter"/>
</dbReference>
<evidence type="ECO:0000313" key="5">
    <source>
        <dbReference type="Proteomes" id="UP000015102"/>
    </source>
</evidence>